<dbReference type="PANTHER" id="PTHR43767:SF1">
    <property type="entry name" value="NONRIBOSOMAL PEPTIDE SYNTHASE PES1 (EUROFUNG)-RELATED"/>
    <property type="match status" value="1"/>
</dbReference>
<evidence type="ECO:0000313" key="3">
    <source>
        <dbReference type="Proteomes" id="UP000321192"/>
    </source>
</evidence>
<dbReference type="RefSeq" id="WP_276662652.1">
    <property type="nucleotide sequence ID" value="NZ_SSFD01000392.1"/>
</dbReference>
<dbReference type="CDD" id="cd04433">
    <property type="entry name" value="AFD_class_I"/>
    <property type="match status" value="1"/>
</dbReference>
<evidence type="ECO:0000313" key="2">
    <source>
        <dbReference type="EMBL" id="TXH78385.1"/>
    </source>
</evidence>
<sequence>MTTSPSRRAPARCTLDQVVAHWARLQPERAALRWQGSAEPPLSWGQLQRRIVRTAQALRADVAACEAVAVVCASSNAFHVLVNALWRLGAGVVLVDRNWGPAIVLDLISLVGCRTLFADAAQAIPAIAGVRRRAIPDLTGDDVAVADDTAPVEPDVDRVAIYATTSGTTDNPKCVVITHRQIRAAYDACLSAHDFGAVASCACLFEVNSLGVLGVCFLLQREIGAGTTVFPSFSLANIGESWQAVMVGEFGFVYLVPPLVRLLNTLPPQRPEARHLLAFCSAAPVAEAELRRLESRYALRAFNSYGLTELTFAVFFGCRAEDGGASESIGRPVGIQARLVDDAGQLVPGAGTGELHIAGPMLTAGYLRNPRATSASWDAGWLRTGDIAERDEEGRYYLRGRKKDVVLRGGYTYYLHELEHYLRRAPAVVDACAFKGRDLPSGDELCVVVQAVEPIAAEVLLGWIREHLGATKLPNALYVWHCALPRNSNGKIQRNVLSQLHLQGRMHTEETT</sequence>
<dbReference type="GO" id="GO:0016878">
    <property type="term" value="F:acid-thiol ligase activity"/>
    <property type="evidence" value="ECO:0007669"/>
    <property type="project" value="UniProtKB-ARBA"/>
</dbReference>
<dbReference type="PANTHER" id="PTHR43767">
    <property type="entry name" value="LONG-CHAIN-FATTY-ACID--COA LIGASE"/>
    <property type="match status" value="1"/>
</dbReference>
<dbReference type="Pfam" id="PF00501">
    <property type="entry name" value="AMP-binding"/>
    <property type="match status" value="1"/>
</dbReference>
<dbReference type="InterPro" id="IPR050237">
    <property type="entry name" value="ATP-dep_AMP-bd_enzyme"/>
</dbReference>
<dbReference type="InterPro" id="IPR045851">
    <property type="entry name" value="AMP-bd_C_sf"/>
</dbReference>
<proteinExistence type="predicted"/>
<dbReference type="Gene3D" id="3.30.300.30">
    <property type="match status" value="1"/>
</dbReference>
<feature type="domain" description="AMP-dependent synthetase/ligase" evidence="1">
    <location>
        <begin position="20"/>
        <end position="367"/>
    </location>
</feature>
<comment type="caution">
    <text evidence="2">The sequence shown here is derived from an EMBL/GenBank/DDBJ whole genome shotgun (WGS) entry which is preliminary data.</text>
</comment>
<protein>
    <submittedName>
        <fullName evidence="2">Long-chain fatty acid--CoA ligase</fullName>
    </submittedName>
</protein>
<dbReference type="AlphaFoldDB" id="A0A5C7S619"/>
<keyword evidence="2" id="KW-0436">Ligase</keyword>
<accession>A0A5C7S619</accession>
<dbReference type="SUPFAM" id="SSF56801">
    <property type="entry name" value="Acetyl-CoA synthetase-like"/>
    <property type="match status" value="1"/>
</dbReference>
<dbReference type="Proteomes" id="UP000321192">
    <property type="component" value="Unassembled WGS sequence"/>
</dbReference>
<dbReference type="InterPro" id="IPR042099">
    <property type="entry name" value="ANL_N_sf"/>
</dbReference>
<evidence type="ECO:0000259" key="1">
    <source>
        <dbReference type="Pfam" id="PF00501"/>
    </source>
</evidence>
<gene>
    <name evidence="2" type="ORF">E6Q80_22845</name>
</gene>
<reference evidence="2 3" key="1">
    <citation type="submission" date="2018-09" db="EMBL/GenBank/DDBJ databases">
        <title>Metagenome Assembled Genomes from an Advanced Water Purification Facility.</title>
        <authorList>
            <person name="Stamps B.W."/>
            <person name="Spear J.R."/>
        </authorList>
    </citation>
    <scope>NUCLEOTIDE SEQUENCE [LARGE SCALE GENOMIC DNA]</scope>
    <source>
        <strain evidence="2">Bin_27_1</strain>
    </source>
</reference>
<name>A0A5C7S619_THASP</name>
<organism evidence="2 3">
    <name type="scientific">Thauera aminoaromatica</name>
    <dbReference type="NCBI Taxonomy" id="164330"/>
    <lineage>
        <taxon>Bacteria</taxon>
        <taxon>Pseudomonadati</taxon>
        <taxon>Pseudomonadota</taxon>
        <taxon>Betaproteobacteria</taxon>
        <taxon>Rhodocyclales</taxon>
        <taxon>Zoogloeaceae</taxon>
        <taxon>Thauera</taxon>
    </lineage>
</organism>
<dbReference type="EMBL" id="SSFD01000392">
    <property type="protein sequence ID" value="TXH78385.1"/>
    <property type="molecule type" value="Genomic_DNA"/>
</dbReference>
<dbReference type="InterPro" id="IPR000873">
    <property type="entry name" value="AMP-dep_synth/lig_dom"/>
</dbReference>
<dbReference type="Gene3D" id="3.40.50.12780">
    <property type="entry name" value="N-terminal domain of ligase-like"/>
    <property type="match status" value="1"/>
</dbReference>